<organism evidence="6 7">
    <name type="scientific">Streptococcus porcorum</name>
    <dbReference type="NCBI Taxonomy" id="701526"/>
    <lineage>
        <taxon>Bacteria</taxon>
        <taxon>Bacillati</taxon>
        <taxon>Bacillota</taxon>
        <taxon>Bacilli</taxon>
        <taxon>Lactobacillales</taxon>
        <taxon>Streptococcaceae</taxon>
        <taxon>Streptococcus</taxon>
    </lineage>
</organism>
<evidence type="ECO:0000256" key="3">
    <source>
        <dbReference type="ARBA" id="ARBA00022829"/>
    </source>
</evidence>
<evidence type="ECO:0000313" key="6">
    <source>
        <dbReference type="EMBL" id="MET3634847.1"/>
    </source>
</evidence>
<protein>
    <recommendedName>
        <fullName evidence="5">Segregation and condensation protein B</fullName>
    </recommendedName>
</protein>
<comment type="function">
    <text evidence="5">Participates in chromosomal partition during cell division. May act via the formation of a condensin-like complex containing Smc and ScpA that pull DNA away from mid-cell into both cell halves.</text>
</comment>
<evidence type="ECO:0000313" key="7">
    <source>
        <dbReference type="Proteomes" id="UP001549037"/>
    </source>
</evidence>
<comment type="caution">
    <text evidence="6">The sequence shown here is derived from an EMBL/GenBank/DDBJ whole genome shotgun (WGS) entry which is preliminary data.</text>
</comment>
<dbReference type="InterPro" id="IPR005234">
    <property type="entry name" value="ScpB_csome_segregation"/>
</dbReference>
<dbReference type="PANTHER" id="PTHR34298:SF2">
    <property type="entry name" value="SEGREGATION AND CONDENSATION PROTEIN B"/>
    <property type="match status" value="1"/>
</dbReference>
<dbReference type="NCBIfam" id="TIGR00281">
    <property type="entry name" value="SMC-Scp complex subunit ScpB"/>
    <property type="match status" value="1"/>
</dbReference>
<keyword evidence="2 5" id="KW-0132">Cell division</keyword>
<gene>
    <name evidence="5" type="primary">scpB</name>
    <name evidence="6" type="ORF">ABID28_001508</name>
</gene>
<name>A0ABV2JGF6_9STRE</name>
<dbReference type="PIRSF" id="PIRSF019345">
    <property type="entry name" value="ScpB"/>
    <property type="match status" value="1"/>
</dbReference>
<dbReference type="Proteomes" id="UP001549037">
    <property type="component" value="Unassembled WGS sequence"/>
</dbReference>
<keyword evidence="1 5" id="KW-0963">Cytoplasm</keyword>
<dbReference type="SUPFAM" id="SSF46785">
    <property type="entry name" value="Winged helix' DNA-binding domain"/>
    <property type="match status" value="2"/>
</dbReference>
<keyword evidence="4 5" id="KW-0131">Cell cycle</keyword>
<dbReference type="PANTHER" id="PTHR34298">
    <property type="entry name" value="SEGREGATION AND CONDENSATION PROTEIN B"/>
    <property type="match status" value="1"/>
</dbReference>
<evidence type="ECO:0000256" key="4">
    <source>
        <dbReference type="ARBA" id="ARBA00023306"/>
    </source>
</evidence>
<evidence type="ECO:0000256" key="1">
    <source>
        <dbReference type="ARBA" id="ARBA00022490"/>
    </source>
</evidence>
<accession>A0ABV2JGF6</accession>
<evidence type="ECO:0000256" key="5">
    <source>
        <dbReference type="HAMAP-Rule" id="MF_01804"/>
    </source>
</evidence>
<dbReference type="InterPro" id="IPR036390">
    <property type="entry name" value="WH_DNA-bd_sf"/>
</dbReference>
<dbReference type="HAMAP" id="MF_01804">
    <property type="entry name" value="ScpB"/>
    <property type="match status" value="1"/>
</dbReference>
<dbReference type="InterPro" id="IPR036388">
    <property type="entry name" value="WH-like_DNA-bd_sf"/>
</dbReference>
<dbReference type="EMBL" id="JBEPLN010000028">
    <property type="protein sequence ID" value="MET3634847.1"/>
    <property type="molecule type" value="Genomic_DNA"/>
</dbReference>
<reference evidence="6 7" key="1">
    <citation type="submission" date="2024-06" db="EMBL/GenBank/DDBJ databases">
        <title>Genomic Encyclopedia of Type Strains, Phase IV (KMG-IV): sequencing the most valuable type-strain genomes for metagenomic binning, comparative biology and taxonomic classification.</title>
        <authorList>
            <person name="Goeker M."/>
        </authorList>
    </citation>
    <scope>NUCLEOTIDE SEQUENCE [LARGE SCALE GENOMIC DNA]</scope>
    <source>
        <strain evidence="6 7">DSM 28302</strain>
    </source>
</reference>
<comment type="similarity">
    <text evidence="5">Belongs to the ScpB family.</text>
</comment>
<dbReference type="Gene3D" id="1.10.10.10">
    <property type="entry name" value="Winged helix-like DNA-binding domain superfamily/Winged helix DNA-binding domain"/>
    <property type="match status" value="2"/>
</dbReference>
<evidence type="ECO:0000256" key="2">
    <source>
        <dbReference type="ARBA" id="ARBA00022618"/>
    </source>
</evidence>
<dbReference type="RefSeq" id="WP_354369535.1">
    <property type="nucleotide sequence ID" value="NZ_JBEPLN010000028.1"/>
</dbReference>
<sequence length="190" mass="21441">MSSLAKIEALLFIAGEEGLSLRQLAEMLEMPPTGLVQSLEKLKDKYKADEESALWLISTANQYRLVTKEDHADLLRQYAKTPINQSLSRASMEVLSIIAYKQPITRIEIDQIRGVNSSGAIGKLLAFNLIAVAGHKEVIGRPKLYETTAYFLDFMGINHIEELLDISSLEEEEGEINLFEERELEEENEN</sequence>
<keyword evidence="3 5" id="KW-0159">Chromosome partition</keyword>
<dbReference type="Pfam" id="PF04079">
    <property type="entry name" value="SMC_ScpB"/>
    <property type="match status" value="1"/>
</dbReference>
<comment type="subcellular location">
    <subcellularLocation>
        <location evidence="5">Cytoplasm</location>
    </subcellularLocation>
    <text evidence="5">Associated with two foci at the outer edges of the nucleoid region in young cells, and at four foci within both cell halves in older cells.</text>
</comment>
<comment type="subunit">
    <text evidence="5">Homodimer. Homodimerization may be required to stabilize the binding of ScpA to the Smc head domains. Component of a cohesin-like complex composed of ScpA, ScpB and the Smc homodimer, in which ScpA and ScpB bind to the head domain of Smc. The presence of the three proteins is required for the association of the complex with DNA.</text>
</comment>
<proteinExistence type="inferred from homology"/>
<keyword evidence="7" id="KW-1185">Reference proteome</keyword>